<gene>
    <name evidence="1" type="ORF">AMECASPLE_003690</name>
</gene>
<proteinExistence type="predicted"/>
<comment type="caution">
    <text evidence="1">The sequence shown here is derived from an EMBL/GenBank/DDBJ whole genome shotgun (WGS) entry which is preliminary data.</text>
</comment>
<reference evidence="1 2" key="1">
    <citation type="submission" date="2021-06" db="EMBL/GenBank/DDBJ databases">
        <authorList>
            <person name="Palmer J.M."/>
        </authorList>
    </citation>
    <scope>NUCLEOTIDE SEQUENCE [LARGE SCALE GENOMIC DNA]</scope>
    <source>
        <strain evidence="1 2">AS_MEX2019</strain>
        <tissue evidence="1">Muscle</tissue>
    </source>
</reference>
<organism evidence="1 2">
    <name type="scientific">Ameca splendens</name>
    <dbReference type="NCBI Taxonomy" id="208324"/>
    <lineage>
        <taxon>Eukaryota</taxon>
        <taxon>Metazoa</taxon>
        <taxon>Chordata</taxon>
        <taxon>Craniata</taxon>
        <taxon>Vertebrata</taxon>
        <taxon>Euteleostomi</taxon>
        <taxon>Actinopterygii</taxon>
        <taxon>Neopterygii</taxon>
        <taxon>Teleostei</taxon>
        <taxon>Neoteleostei</taxon>
        <taxon>Acanthomorphata</taxon>
        <taxon>Ovalentaria</taxon>
        <taxon>Atherinomorphae</taxon>
        <taxon>Cyprinodontiformes</taxon>
        <taxon>Goodeidae</taxon>
        <taxon>Ameca</taxon>
    </lineage>
</organism>
<sequence length="80" mass="8933">MPRLTDLDRAHPRVTSSCCSAKQSCSTVLDNSLCGVKLARDPHCSSSHTDQDCTTDMCNCERLQKTVILLSKFPYEIQQN</sequence>
<accession>A0ABV1A4W5</accession>
<dbReference type="Proteomes" id="UP001469553">
    <property type="component" value="Unassembled WGS sequence"/>
</dbReference>
<evidence type="ECO:0000313" key="2">
    <source>
        <dbReference type="Proteomes" id="UP001469553"/>
    </source>
</evidence>
<protein>
    <submittedName>
        <fullName evidence="1">Uncharacterized protein</fullName>
    </submittedName>
</protein>
<name>A0ABV1A4W5_9TELE</name>
<evidence type="ECO:0000313" key="1">
    <source>
        <dbReference type="EMBL" id="MEQ2313603.1"/>
    </source>
</evidence>
<keyword evidence="2" id="KW-1185">Reference proteome</keyword>
<dbReference type="EMBL" id="JAHRIP010084789">
    <property type="protein sequence ID" value="MEQ2313603.1"/>
    <property type="molecule type" value="Genomic_DNA"/>
</dbReference>